<dbReference type="PROSITE" id="PS50048">
    <property type="entry name" value="ZN2_CY6_FUNGAL_2"/>
    <property type="match status" value="1"/>
</dbReference>
<gene>
    <name evidence="4" type="ORF">K458DRAFT_416371</name>
</gene>
<feature type="region of interest" description="Disordered" evidence="2">
    <location>
        <begin position="53"/>
        <end position="82"/>
    </location>
</feature>
<dbReference type="SUPFAM" id="SSF57701">
    <property type="entry name" value="Zn2/Cys6 DNA-binding domain"/>
    <property type="match status" value="1"/>
</dbReference>
<dbReference type="Gene3D" id="4.10.240.10">
    <property type="entry name" value="Zn(2)-C6 fungal-type DNA-binding domain"/>
    <property type="match status" value="1"/>
</dbReference>
<name>A0A6G1J667_9PLEO</name>
<accession>A0A6G1J667</accession>
<evidence type="ECO:0000313" key="4">
    <source>
        <dbReference type="EMBL" id="KAF2686006.1"/>
    </source>
</evidence>
<dbReference type="CDD" id="cd00067">
    <property type="entry name" value="GAL4"/>
    <property type="match status" value="1"/>
</dbReference>
<keyword evidence="5" id="KW-1185">Reference proteome</keyword>
<dbReference type="GO" id="GO:0008270">
    <property type="term" value="F:zinc ion binding"/>
    <property type="evidence" value="ECO:0007669"/>
    <property type="project" value="InterPro"/>
</dbReference>
<dbReference type="EMBL" id="MU005577">
    <property type="protein sequence ID" value="KAF2686006.1"/>
    <property type="molecule type" value="Genomic_DNA"/>
</dbReference>
<dbReference type="InterPro" id="IPR053175">
    <property type="entry name" value="DHMBA_Reg_Transcription_Factor"/>
</dbReference>
<evidence type="ECO:0000256" key="1">
    <source>
        <dbReference type="ARBA" id="ARBA00023242"/>
    </source>
</evidence>
<dbReference type="GO" id="GO:0000981">
    <property type="term" value="F:DNA-binding transcription factor activity, RNA polymerase II-specific"/>
    <property type="evidence" value="ECO:0007669"/>
    <property type="project" value="InterPro"/>
</dbReference>
<feature type="region of interest" description="Disordered" evidence="2">
    <location>
        <begin position="119"/>
        <end position="144"/>
    </location>
</feature>
<protein>
    <recommendedName>
        <fullName evidence="3">Zn(2)-C6 fungal-type domain-containing protein</fullName>
    </recommendedName>
</protein>
<sequence length="144" mass="15732">MVGVPGRAKGCSTCRKRKKKCDLQTPTCGNCSKGNYDCGGYQREMLIVHVDNSGKGTYRSQKPVGKRTSPPKKQPLAACSPADPRLTDLNRTSFETLSYDAFGIPISLNLRRTLRSHQDLPVTGSATPPIMSPKAKLSDAHYLH</sequence>
<dbReference type="OrthoDB" id="3525185at2759"/>
<dbReference type="PANTHER" id="PTHR38791:SF1">
    <property type="entry name" value="TRANSCRIPTION FACTOR, PUTATIVE-RELATED"/>
    <property type="match status" value="1"/>
</dbReference>
<evidence type="ECO:0000256" key="2">
    <source>
        <dbReference type="SAM" id="MobiDB-lite"/>
    </source>
</evidence>
<reference evidence="4" key="1">
    <citation type="journal article" date="2020" name="Stud. Mycol.">
        <title>101 Dothideomycetes genomes: a test case for predicting lifestyles and emergence of pathogens.</title>
        <authorList>
            <person name="Haridas S."/>
            <person name="Albert R."/>
            <person name="Binder M."/>
            <person name="Bloem J."/>
            <person name="Labutti K."/>
            <person name="Salamov A."/>
            <person name="Andreopoulos B."/>
            <person name="Baker S."/>
            <person name="Barry K."/>
            <person name="Bills G."/>
            <person name="Bluhm B."/>
            <person name="Cannon C."/>
            <person name="Castanera R."/>
            <person name="Culley D."/>
            <person name="Daum C."/>
            <person name="Ezra D."/>
            <person name="Gonzalez J."/>
            <person name="Henrissat B."/>
            <person name="Kuo A."/>
            <person name="Liang C."/>
            <person name="Lipzen A."/>
            <person name="Lutzoni F."/>
            <person name="Magnuson J."/>
            <person name="Mondo S."/>
            <person name="Nolan M."/>
            <person name="Ohm R."/>
            <person name="Pangilinan J."/>
            <person name="Park H.-J."/>
            <person name="Ramirez L."/>
            <person name="Alfaro M."/>
            <person name="Sun H."/>
            <person name="Tritt A."/>
            <person name="Yoshinaga Y."/>
            <person name="Zwiers L.-H."/>
            <person name="Turgeon B."/>
            <person name="Goodwin S."/>
            <person name="Spatafora J."/>
            <person name="Crous P."/>
            <person name="Grigoriev I."/>
        </authorList>
    </citation>
    <scope>NUCLEOTIDE SEQUENCE</scope>
    <source>
        <strain evidence="4">CBS 122367</strain>
    </source>
</reference>
<dbReference type="AlphaFoldDB" id="A0A6G1J667"/>
<dbReference type="Pfam" id="PF00172">
    <property type="entry name" value="Zn_clus"/>
    <property type="match status" value="1"/>
</dbReference>
<evidence type="ECO:0000259" key="3">
    <source>
        <dbReference type="PROSITE" id="PS50048"/>
    </source>
</evidence>
<dbReference type="Proteomes" id="UP000799291">
    <property type="component" value="Unassembled WGS sequence"/>
</dbReference>
<dbReference type="InterPro" id="IPR001138">
    <property type="entry name" value="Zn2Cys6_DnaBD"/>
</dbReference>
<dbReference type="PANTHER" id="PTHR38791">
    <property type="entry name" value="ZN(II)2CYS6 TRANSCRIPTION FACTOR (EUROFUNG)-RELATED-RELATED"/>
    <property type="match status" value="1"/>
</dbReference>
<dbReference type="SMART" id="SM00066">
    <property type="entry name" value="GAL4"/>
    <property type="match status" value="1"/>
</dbReference>
<feature type="domain" description="Zn(2)-C6 fungal-type" evidence="3">
    <location>
        <begin position="10"/>
        <end position="38"/>
    </location>
</feature>
<keyword evidence="1" id="KW-0539">Nucleus</keyword>
<organism evidence="4 5">
    <name type="scientific">Lentithecium fluviatile CBS 122367</name>
    <dbReference type="NCBI Taxonomy" id="1168545"/>
    <lineage>
        <taxon>Eukaryota</taxon>
        <taxon>Fungi</taxon>
        <taxon>Dikarya</taxon>
        <taxon>Ascomycota</taxon>
        <taxon>Pezizomycotina</taxon>
        <taxon>Dothideomycetes</taxon>
        <taxon>Pleosporomycetidae</taxon>
        <taxon>Pleosporales</taxon>
        <taxon>Massarineae</taxon>
        <taxon>Lentitheciaceae</taxon>
        <taxon>Lentithecium</taxon>
    </lineage>
</organism>
<dbReference type="PROSITE" id="PS00463">
    <property type="entry name" value="ZN2_CY6_FUNGAL_1"/>
    <property type="match status" value="1"/>
</dbReference>
<dbReference type="InterPro" id="IPR036864">
    <property type="entry name" value="Zn2-C6_fun-type_DNA-bd_sf"/>
</dbReference>
<proteinExistence type="predicted"/>
<evidence type="ECO:0000313" key="5">
    <source>
        <dbReference type="Proteomes" id="UP000799291"/>
    </source>
</evidence>